<keyword evidence="6 14" id="KW-0520">NAD</keyword>
<evidence type="ECO:0000256" key="6">
    <source>
        <dbReference type="ARBA" id="ARBA00023027"/>
    </source>
</evidence>
<dbReference type="InterPro" id="IPR006109">
    <property type="entry name" value="G3P_DH_NAD-dep_C"/>
</dbReference>
<evidence type="ECO:0000256" key="17">
    <source>
        <dbReference type="PIRSR" id="PIRSR000114-3"/>
    </source>
</evidence>
<dbReference type="NCBIfam" id="NF000940">
    <property type="entry name" value="PRK00094.1-2"/>
    <property type="match status" value="1"/>
</dbReference>
<accession>A0A1G7FGP1</accession>
<comment type="caution">
    <text evidence="14">Lacks conserved residue(s) required for the propagation of feature annotation.</text>
</comment>
<proteinExistence type="inferred from homology"/>
<comment type="function">
    <text evidence="14">Catalyzes the reduction of the glycolytic intermediate dihydroxyacetone phosphate (DHAP) to sn-glycerol 3-phosphate (G3P), the key precursor for phospholipid synthesis.</text>
</comment>
<evidence type="ECO:0000256" key="3">
    <source>
        <dbReference type="ARBA" id="ARBA00022741"/>
    </source>
</evidence>
<evidence type="ECO:0000256" key="5">
    <source>
        <dbReference type="ARBA" id="ARBA00023002"/>
    </source>
</evidence>
<feature type="binding site" evidence="14">
    <location>
        <position position="260"/>
    </location>
    <ligand>
        <name>sn-glycerol 3-phosphate</name>
        <dbReference type="ChEBI" id="CHEBI:57597"/>
    </ligand>
</feature>
<evidence type="ECO:0000259" key="19">
    <source>
        <dbReference type="Pfam" id="PF01210"/>
    </source>
</evidence>
<dbReference type="GO" id="GO:0005829">
    <property type="term" value="C:cytosol"/>
    <property type="evidence" value="ECO:0007669"/>
    <property type="project" value="TreeGrafter"/>
</dbReference>
<evidence type="ECO:0000259" key="20">
    <source>
        <dbReference type="Pfam" id="PF07479"/>
    </source>
</evidence>
<feature type="domain" description="Glycerol-3-phosphate dehydrogenase NAD-dependent C-terminal" evidence="20">
    <location>
        <begin position="185"/>
        <end position="325"/>
    </location>
</feature>
<dbReference type="Gene3D" id="1.10.1040.10">
    <property type="entry name" value="N-(1-d-carboxylethyl)-l-norvaline Dehydrogenase, domain 2"/>
    <property type="match status" value="1"/>
</dbReference>
<dbReference type="GO" id="GO:0046168">
    <property type="term" value="P:glycerol-3-phosphate catabolic process"/>
    <property type="evidence" value="ECO:0007669"/>
    <property type="project" value="InterPro"/>
</dbReference>
<comment type="pathway">
    <text evidence="14">Membrane lipid metabolism; glycerophospholipid metabolism.</text>
</comment>
<feature type="binding site" evidence="14">
    <location>
        <position position="259"/>
    </location>
    <ligand>
        <name>sn-glycerol 3-phosphate</name>
        <dbReference type="ChEBI" id="CHEBI:57597"/>
    </ligand>
</feature>
<dbReference type="PANTHER" id="PTHR11728:SF1">
    <property type="entry name" value="GLYCEROL-3-PHOSPHATE DEHYDROGENASE [NAD(+)] 2, CHLOROPLASTIC"/>
    <property type="match status" value="1"/>
</dbReference>
<evidence type="ECO:0000256" key="7">
    <source>
        <dbReference type="ARBA" id="ARBA00023098"/>
    </source>
</evidence>
<feature type="binding site" evidence="14">
    <location>
        <position position="286"/>
    </location>
    <ligand>
        <name>NADPH</name>
        <dbReference type="ChEBI" id="CHEBI:57783"/>
    </ligand>
</feature>
<feature type="binding site" evidence="17">
    <location>
        <begin position="15"/>
        <end position="20"/>
    </location>
    <ligand>
        <name>NAD(+)</name>
        <dbReference type="ChEBI" id="CHEBI:57540"/>
    </ligand>
</feature>
<feature type="binding site" evidence="14">
    <location>
        <position position="113"/>
    </location>
    <ligand>
        <name>sn-glycerol 3-phosphate</name>
        <dbReference type="ChEBI" id="CHEBI:57597"/>
    </ligand>
</feature>
<feature type="binding site" evidence="14">
    <location>
        <position position="284"/>
    </location>
    <ligand>
        <name>NADPH</name>
        <dbReference type="ChEBI" id="CHEBI:57783"/>
    </ligand>
</feature>
<feature type="binding site" evidence="14">
    <location>
        <position position="196"/>
    </location>
    <ligand>
        <name>sn-glycerol 3-phosphate</name>
        <dbReference type="ChEBI" id="CHEBI:57597"/>
    </ligand>
</feature>
<evidence type="ECO:0000256" key="13">
    <source>
        <dbReference type="ARBA" id="ARBA00080511"/>
    </source>
</evidence>
<dbReference type="NCBIfam" id="NF000942">
    <property type="entry name" value="PRK00094.1-4"/>
    <property type="match status" value="1"/>
</dbReference>
<evidence type="ECO:0000256" key="10">
    <source>
        <dbReference type="ARBA" id="ARBA00052716"/>
    </source>
</evidence>
<evidence type="ECO:0000256" key="11">
    <source>
        <dbReference type="ARBA" id="ARBA00066687"/>
    </source>
</evidence>
<dbReference type="Pfam" id="PF07479">
    <property type="entry name" value="NAD_Gly3P_dh_C"/>
    <property type="match status" value="1"/>
</dbReference>
<evidence type="ECO:0000256" key="15">
    <source>
        <dbReference type="PIRSR" id="PIRSR000114-1"/>
    </source>
</evidence>
<feature type="binding site" evidence="14">
    <location>
        <position position="39"/>
    </location>
    <ligand>
        <name>NADPH</name>
        <dbReference type="ChEBI" id="CHEBI:57783"/>
    </ligand>
</feature>
<dbReference type="InterPro" id="IPR008927">
    <property type="entry name" value="6-PGluconate_DH-like_C_sf"/>
</dbReference>
<evidence type="ECO:0000256" key="2">
    <source>
        <dbReference type="ARBA" id="ARBA00022516"/>
    </source>
</evidence>
<dbReference type="AlphaFoldDB" id="A0A1G7FGP1"/>
<dbReference type="GO" id="GO:0051287">
    <property type="term" value="F:NAD binding"/>
    <property type="evidence" value="ECO:0007669"/>
    <property type="project" value="InterPro"/>
</dbReference>
<dbReference type="InterPro" id="IPR036291">
    <property type="entry name" value="NAD(P)-bd_dom_sf"/>
</dbReference>
<feature type="binding site" evidence="17">
    <location>
        <position position="260"/>
    </location>
    <ligand>
        <name>NAD(+)</name>
        <dbReference type="ChEBI" id="CHEBI:57540"/>
    </ligand>
</feature>
<dbReference type="FunFam" id="1.10.1040.10:FF:000001">
    <property type="entry name" value="Glycerol-3-phosphate dehydrogenase [NAD(P)+]"/>
    <property type="match status" value="1"/>
</dbReference>
<dbReference type="Gene3D" id="3.40.50.720">
    <property type="entry name" value="NAD(P)-binding Rossmann-like Domain"/>
    <property type="match status" value="1"/>
</dbReference>
<keyword evidence="22" id="KW-1185">Reference proteome</keyword>
<dbReference type="EMBL" id="FNAP01000011">
    <property type="protein sequence ID" value="SDE75074.1"/>
    <property type="molecule type" value="Genomic_DNA"/>
</dbReference>
<organism evidence="21 22">
    <name type="scientific">Rhodospira trueperi</name>
    <dbReference type="NCBI Taxonomy" id="69960"/>
    <lineage>
        <taxon>Bacteria</taxon>
        <taxon>Pseudomonadati</taxon>
        <taxon>Pseudomonadota</taxon>
        <taxon>Alphaproteobacteria</taxon>
        <taxon>Rhodospirillales</taxon>
        <taxon>Rhodospirillaceae</taxon>
        <taxon>Rhodospira</taxon>
    </lineage>
</organism>
<feature type="active site" description="Proton acceptor" evidence="14 15">
    <location>
        <position position="196"/>
    </location>
</feature>
<dbReference type="InterPro" id="IPR006168">
    <property type="entry name" value="G3P_DH_NAD-dep"/>
</dbReference>
<comment type="catalytic activity">
    <reaction evidence="14">
        <text>sn-glycerol 3-phosphate + NAD(+) = dihydroxyacetone phosphate + NADH + H(+)</text>
        <dbReference type="Rhea" id="RHEA:11092"/>
        <dbReference type="ChEBI" id="CHEBI:15378"/>
        <dbReference type="ChEBI" id="CHEBI:57540"/>
        <dbReference type="ChEBI" id="CHEBI:57597"/>
        <dbReference type="ChEBI" id="CHEBI:57642"/>
        <dbReference type="ChEBI" id="CHEBI:57945"/>
        <dbReference type="EC" id="1.1.1.94"/>
    </reaction>
</comment>
<keyword evidence="14" id="KW-0963">Cytoplasm</keyword>
<dbReference type="OrthoDB" id="9812273at2"/>
<dbReference type="EC" id="1.1.1.94" evidence="11 14"/>
<comment type="catalytic activity">
    <reaction evidence="10">
        <text>sn-glycerol 3-phosphate + NADP(+) = dihydroxyacetone phosphate + NADPH + H(+)</text>
        <dbReference type="Rhea" id="RHEA:11096"/>
        <dbReference type="ChEBI" id="CHEBI:15378"/>
        <dbReference type="ChEBI" id="CHEBI:57597"/>
        <dbReference type="ChEBI" id="CHEBI:57642"/>
        <dbReference type="ChEBI" id="CHEBI:57783"/>
        <dbReference type="ChEBI" id="CHEBI:58349"/>
        <dbReference type="EC" id="1.1.1.94"/>
    </reaction>
    <physiologicalReaction direction="right-to-left" evidence="10">
        <dbReference type="Rhea" id="RHEA:11098"/>
    </physiologicalReaction>
</comment>
<dbReference type="PRINTS" id="PR00077">
    <property type="entry name" value="GPDHDRGNASE"/>
</dbReference>
<dbReference type="InterPro" id="IPR011128">
    <property type="entry name" value="G3P_DH_NAD-dep_N"/>
</dbReference>
<reference evidence="21 22" key="1">
    <citation type="submission" date="2016-10" db="EMBL/GenBank/DDBJ databases">
        <authorList>
            <person name="de Groot N.N."/>
        </authorList>
    </citation>
    <scope>NUCLEOTIDE SEQUENCE [LARGE SCALE GENOMIC DNA]</scope>
    <source>
        <strain evidence="21 22">ATCC 700224</strain>
    </source>
</reference>
<evidence type="ECO:0000256" key="12">
    <source>
        <dbReference type="ARBA" id="ARBA00069372"/>
    </source>
</evidence>
<dbReference type="SUPFAM" id="SSF51735">
    <property type="entry name" value="NAD(P)-binding Rossmann-fold domains"/>
    <property type="match status" value="1"/>
</dbReference>
<dbReference type="HAMAP" id="MF_00394">
    <property type="entry name" value="NAD_Glyc3P_dehydrog"/>
    <property type="match status" value="1"/>
</dbReference>
<dbReference type="RefSeq" id="WP_092787359.1">
    <property type="nucleotide sequence ID" value="NZ_FNAP01000011.1"/>
</dbReference>
<keyword evidence="8 14" id="KW-0594">Phospholipid biosynthesis</keyword>
<dbReference type="InterPro" id="IPR013328">
    <property type="entry name" value="6PGD_dom2"/>
</dbReference>
<feature type="binding site" evidence="17">
    <location>
        <position position="145"/>
    </location>
    <ligand>
        <name>NAD(+)</name>
        <dbReference type="ChEBI" id="CHEBI:57540"/>
    </ligand>
</feature>
<dbReference type="GO" id="GO:0005975">
    <property type="term" value="P:carbohydrate metabolic process"/>
    <property type="evidence" value="ECO:0007669"/>
    <property type="project" value="InterPro"/>
</dbReference>
<feature type="domain" description="Glycerol-3-phosphate dehydrogenase NAD-dependent N-terminal" evidence="19">
    <location>
        <begin position="11"/>
        <end position="164"/>
    </location>
</feature>
<dbReference type="Proteomes" id="UP000199412">
    <property type="component" value="Unassembled WGS sequence"/>
</dbReference>
<feature type="binding site" evidence="14">
    <location>
        <position position="141"/>
    </location>
    <ligand>
        <name>sn-glycerol 3-phosphate</name>
        <dbReference type="ChEBI" id="CHEBI:57597"/>
    </ligand>
</feature>
<keyword evidence="3 14" id="KW-0547">Nucleotide-binding</keyword>
<dbReference type="STRING" id="69960.SAMN05421720_11162"/>
<feature type="binding site" evidence="16">
    <location>
        <position position="113"/>
    </location>
    <ligand>
        <name>substrate</name>
    </ligand>
</feature>
<comment type="similarity">
    <text evidence="1 14 18">Belongs to the NAD-dependent glycerol-3-phosphate dehydrogenase family.</text>
</comment>
<dbReference type="PROSITE" id="PS00957">
    <property type="entry name" value="NAD_G3PDH"/>
    <property type="match status" value="1"/>
</dbReference>
<dbReference type="GO" id="GO:0141152">
    <property type="term" value="F:glycerol-3-phosphate dehydrogenase (NAD+) activity"/>
    <property type="evidence" value="ECO:0007669"/>
    <property type="project" value="RHEA"/>
</dbReference>
<keyword evidence="9 14" id="KW-1208">Phospholipid metabolism</keyword>
<evidence type="ECO:0000256" key="1">
    <source>
        <dbReference type="ARBA" id="ARBA00011009"/>
    </source>
</evidence>
<name>A0A1G7FGP1_9PROT</name>
<dbReference type="GO" id="GO:0008654">
    <property type="term" value="P:phospholipid biosynthetic process"/>
    <property type="evidence" value="ECO:0007669"/>
    <property type="project" value="UniProtKB-KW"/>
</dbReference>
<feature type="binding site" evidence="14">
    <location>
        <position position="261"/>
    </location>
    <ligand>
        <name>sn-glycerol 3-phosphate</name>
        <dbReference type="ChEBI" id="CHEBI:57597"/>
    </ligand>
</feature>
<evidence type="ECO:0000256" key="16">
    <source>
        <dbReference type="PIRSR" id="PIRSR000114-2"/>
    </source>
</evidence>
<feature type="binding site" evidence="14">
    <location>
        <position position="19"/>
    </location>
    <ligand>
        <name>NADPH</name>
        <dbReference type="ChEBI" id="CHEBI:57783"/>
    </ligand>
</feature>
<gene>
    <name evidence="14" type="primary">gpsA</name>
    <name evidence="21" type="ORF">SAMN05421720_11162</name>
</gene>
<evidence type="ECO:0000256" key="9">
    <source>
        <dbReference type="ARBA" id="ARBA00023264"/>
    </source>
</evidence>
<evidence type="ECO:0000313" key="21">
    <source>
        <dbReference type="EMBL" id="SDE75074.1"/>
    </source>
</evidence>
<dbReference type="GO" id="GO:0141153">
    <property type="term" value="F:glycerol-3-phosphate dehydrogenase (NADP+) activity"/>
    <property type="evidence" value="ECO:0007669"/>
    <property type="project" value="RHEA"/>
</dbReference>
<evidence type="ECO:0000256" key="14">
    <source>
        <dbReference type="HAMAP-Rule" id="MF_00394"/>
    </source>
</evidence>
<feature type="binding site" evidence="14">
    <location>
        <position position="260"/>
    </location>
    <ligand>
        <name>NADPH</name>
        <dbReference type="ChEBI" id="CHEBI:57783"/>
    </ligand>
</feature>
<keyword evidence="2 14" id="KW-0444">Lipid biosynthesis</keyword>
<feature type="binding site" evidence="14">
    <location>
        <position position="249"/>
    </location>
    <ligand>
        <name>sn-glycerol 3-phosphate</name>
        <dbReference type="ChEBI" id="CHEBI:57597"/>
    </ligand>
</feature>
<keyword evidence="5 14" id="KW-0560">Oxidoreductase</keyword>
<sequence length="339" mass="34472">MSETTFTITTIGVIGAGAWGTALAATARRAGRAVHLWAREPEVAAAITATRANPDFLPGIDLPEGLAASTDAATVVGVADAVLLVTPAQHLRRVCADLAPHWRPGLPAVICAKGLETESGALMGQVVAEALPDTPLAVLSGPTFAAEVARGLPTAVTLACADRALGEALVTALGTPTFRPYWSDDVTGVQVGGAVKNVLAIACGIVEGRGLGDNARAALITRGLAELSRLAAAMGGRPDTLMGLSGLGDLMLTATSMQSRNYSLGAALGQGRTLDEVLGERRSVAEGVHTARAVVAMGERLGLDLPISGAVDAVLSGRADLDQAIAGLLSRPFRAEPEV</sequence>
<dbReference type="Pfam" id="PF01210">
    <property type="entry name" value="NAD_Gly3P_dh_N"/>
    <property type="match status" value="1"/>
</dbReference>
<feature type="binding site" evidence="16">
    <location>
        <begin position="260"/>
        <end position="261"/>
    </location>
    <ligand>
        <name>substrate</name>
    </ligand>
</feature>
<evidence type="ECO:0000256" key="4">
    <source>
        <dbReference type="ARBA" id="ARBA00022857"/>
    </source>
</evidence>
<keyword evidence="4 14" id="KW-0521">NADP</keyword>
<dbReference type="FunFam" id="3.40.50.720:FF:000019">
    <property type="entry name" value="Glycerol-3-phosphate dehydrogenase [NAD(P)+]"/>
    <property type="match status" value="1"/>
</dbReference>
<feature type="binding site" evidence="14">
    <location>
        <position position="145"/>
    </location>
    <ligand>
        <name>NADPH</name>
        <dbReference type="ChEBI" id="CHEBI:57783"/>
    </ligand>
</feature>
<evidence type="ECO:0000256" key="18">
    <source>
        <dbReference type="RuleBase" id="RU000437"/>
    </source>
</evidence>
<protein>
    <recommendedName>
        <fullName evidence="12 14">Glycerol-3-phosphate dehydrogenase [NAD(P)+]</fullName>
        <ecNumber evidence="11 14">1.1.1.94</ecNumber>
    </recommendedName>
    <alternativeName>
        <fullName evidence="14">NAD(P)(+)-dependent glycerol-3-phosphate dehydrogenase</fullName>
    </alternativeName>
    <alternativeName>
        <fullName evidence="13 14">NAD(P)H-dependent dihydroxyacetone-phosphate reductase</fullName>
    </alternativeName>
</protein>
<feature type="binding site" evidence="14">
    <location>
        <position position="143"/>
    </location>
    <ligand>
        <name>sn-glycerol 3-phosphate</name>
        <dbReference type="ChEBI" id="CHEBI:57597"/>
    </ligand>
</feature>
<evidence type="ECO:0000256" key="8">
    <source>
        <dbReference type="ARBA" id="ARBA00023209"/>
    </source>
</evidence>
<dbReference type="UniPathway" id="UPA00940"/>
<dbReference type="PANTHER" id="PTHR11728">
    <property type="entry name" value="GLYCEROL-3-PHOSPHATE DEHYDROGENASE"/>
    <property type="match status" value="1"/>
</dbReference>
<keyword evidence="7 14" id="KW-0443">Lipid metabolism</keyword>
<comment type="subcellular location">
    <subcellularLocation>
        <location evidence="14">Cytoplasm</location>
    </subcellularLocation>
</comment>
<feature type="binding site" evidence="14">
    <location>
        <position position="113"/>
    </location>
    <ligand>
        <name>NADPH</name>
        <dbReference type="ChEBI" id="CHEBI:57783"/>
    </ligand>
</feature>
<dbReference type="GO" id="GO:0046167">
    <property type="term" value="P:glycerol-3-phosphate biosynthetic process"/>
    <property type="evidence" value="ECO:0007669"/>
    <property type="project" value="UniProtKB-UniRule"/>
</dbReference>
<dbReference type="SUPFAM" id="SSF48179">
    <property type="entry name" value="6-phosphogluconate dehydrogenase C-terminal domain-like"/>
    <property type="match status" value="1"/>
</dbReference>
<dbReference type="GO" id="GO:0006650">
    <property type="term" value="P:glycerophospholipid metabolic process"/>
    <property type="evidence" value="ECO:0007669"/>
    <property type="project" value="UniProtKB-UniRule"/>
</dbReference>
<evidence type="ECO:0000313" key="22">
    <source>
        <dbReference type="Proteomes" id="UP000199412"/>
    </source>
</evidence>
<dbReference type="PIRSF" id="PIRSF000114">
    <property type="entry name" value="Glycerol-3-P_dh"/>
    <property type="match status" value="1"/>
</dbReference>